<protein>
    <submittedName>
        <fullName evidence="2">6982_t:CDS:1</fullName>
    </submittedName>
</protein>
<keyword evidence="3" id="KW-1185">Reference proteome</keyword>
<evidence type="ECO:0000313" key="3">
    <source>
        <dbReference type="Proteomes" id="UP000789739"/>
    </source>
</evidence>
<organism evidence="2 3">
    <name type="scientific">Paraglomus brasilianum</name>
    <dbReference type="NCBI Taxonomy" id="144538"/>
    <lineage>
        <taxon>Eukaryota</taxon>
        <taxon>Fungi</taxon>
        <taxon>Fungi incertae sedis</taxon>
        <taxon>Mucoromycota</taxon>
        <taxon>Glomeromycotina</taxon>
        <taxon>Glomeromycetes</taxon>
        <taxon>Paraglomerales</taxon>
        <taxon>Paraglomeraceae</taxon>
        <taxon>Paraglomus</taxon>
    </lineage>
</organism>
<dbReference type="EMBL" id="CAJVPI010002495">
    <property type="protein sequence ID" value="CAG8644288.1"/>
    <property type="molecule type" value="Genomic_DNA"/>
</dbReference>
<evidence type="ECO:0000313" key="2">
    <source>
        <dbReference type="EMBL" id="CAG8644288.1"/>
    </source>
</evidence>
<comment type="caution">
    <text evidence="2">The sequence shown here is derived from an EMBL/GenBank/DDBJ whole genome shotgun (WGS) entry which is preliminary data.</text>
</comment>
<feature type="non-terminal residue" evidence="2">
    <location>
        <position position="1"/>
    </location>
</feature>
<dbReference type="AlphaFoldDB" id="A0A9N9DR19"/>
<gene>
    <name evidence="2" type="ORF">PBRASI_LOCUS9942</name>
</gene>
<dbReference type="Proteomes" id="UP000789739">
    <property type="component" value="Unassembled WGS sequence"/>
</dbReference>
<sequence length="237" mass="27272">DIEEFSDAPQAKISTNASTDIPVFNVPEIAIPKPEKKITEPLITDYIEKDQPEYSVASSSGSTDISLSPEIMNVDPIDDKPKSPEIIELVNYEPEISPDLSANDELKSSNEEVNTQSKTYPPGYIPREEREVRLRETAVKHGDDPDKFVTITEEDRDLARIFRDKMMADAEIIDFARKDGDDPEEYMELTRREKLICMEIKLRMYEDDGELRPYTCIYNGEEWKKNIAILQENGYLW</sequence>
<accession>A0A9N9DR19</accession>
<name>A0A9N9DR19_9GLOM</name>
<evidence type="ECO:0000256" key="1">
    <source>
        <dbReference type="SAM" id="MobiDB-lite"/>
    </source>
</evidence>
<feature type="region of interest" description="Disordered" evidence="1">
    <location>
        <begin position="98"/>
        <end position="124"/>
    </location>
</feature>
<feature type="region of interest" description="Disordered" evidence="1">
    <location>
        <begin position="53"/>
        <end position="82"/>
    </location>
</feature>
<feature type="compositionally biased region" description="Polar residues" evidence="1">
    <location>
        <begin position="56"/>
        <end position="66"/>
    </location>
</feature>
<reference evidence="2" key="1">
    <citation type="submission" date="2021-06" db="EMBL/GenBank/DDBJ databases">
        <authorList>
            <person name="Kallberg Y."/>
            <person name="Tangrot J."/>
            <person name="Rosling A."/>
        </authorList>
    </citation>
    <scope>NUCLEOTIDE SEQUENCE</scope>
    <source>
        <strain evidence="2">BR232B</strain>
    </source>
</reference>
<dbReference type="OrthoDB" id="2397858at2759"/>
<proteinExistence type="predicted"/>